<protein>
    <submittedName>
        <fullName evidence="9">BMP family ABC transporter substrate-binding protein</fullName>
    </submittedName>
</protein>
<feature type="compositionally biased region" description="Low complexity" evidence="6">
    <location>
        <begin position="447"/>
        <end position="477"/>
    </location>
</feature>
<dbReference type="PANTHER" id="PTHR34296">
    <property type="entry name" value="TRANSCRIPTIONAL ACTIVATOR PROTEIN MED"/>
    <property type="match status" value="1"/>
</dbReference>
<proteinExistence type="predicted"/>
<reference evidence="9" key="1">
    <citation type="submission" date="2021-11" db="EMBL/GenBank/DDBJ databases">
        <title>Description of Mycoplasma bradburyaesp. nov.from sea birds: a tribute to a great mycoplasmologist.</title>
        <authorList>
            <person name="Ramirez A.S."/>
            <person name="Poveda C."/>
            <person name="Suarez-Perez A."/>
            <person name="Rosales R.S."/>
            <person name="Dijkman R."/>
            <person name="Feberwee A."/>
            <person name="Spergser J."/>
            <person name="Szostak M.P."/>
            <person name="Ressel L."/>
            <person name="Calabuig P."/>
            <person name="Catania S."/>
            <person name="Gobbo F."/>
            <person name="Timofte D."/>
            <person name="Poveda J.B."/>
        </authorList>
    </citation>
    <scope>NUCLEOTIDE SEQUENCE</scope>
    <source>
        <strain evidence="9">T264</strain>
    </source>
</reference>
<keyword evidence="4" id="KW-0472">Membrane</keyword>
<evidence type="ECO:0000256" key="1">
    <source>
        <dbReference type="ARBA" id="ARBA00004236"/>
    </source>
</evidence>
<keyword evidence="2" id="KW-1003">Cell membrane</keyword>
<evidence type="ECO:0000313" key="10">
    <source>
        <dbReference type="Proteomes" id="UP001216384"/>
    </source>
</evidence>
<dbReference type="GO" id="GO:0005886">
    <property type="term" value="C:plasma membrane"/>
    <property type="evidence" value="ECO:0007669"/>
    <property type="project" value="UniProtKB-SubCell"/>
</dbReference>
<gene>
    <name evidence="9" type="ORF">LNO71_00210</name>
</gene>
<name>A0AAW6HMI1_9MOLU</name>
<feature type="signal peptide" evidence="7">
    <location>
        <begin position="1"/>
        <end position="28"/>
    </location>
</feature>
<dbReference type="Pfam" id="PF02608">
    <property type="entry name" value="Bmp"/>
    <property type="match status" value="1"/>
</dbReference>
<evidence type="ECO:0000256" key="3">
    <source>
        <dbReference type="ARBA" id="ARBA00022729"/>
    </source>
</evidence>
<feature type="chain" id="PRO_5043610927" evidence="7">
    <location>
        <begin position="29"/>
        <end position="589"/>
    </location>
</feature>
<dbReference type="EMBL" id="JAJHZP010000001">
    <property type="protein sequence ID" value="MDC4183067.1"/>
    <property type="molecule type" value="Genomic_DNA"/>
</dbReference>
<dbReference type="RefSeq" id="WP_272403865.1">
    <property type="nucleotide sequence ID" value="NZ_JAJHZP010000001.1"/>
</dbReference>
<comment type="caution">
    <text evidence="9">The sequence shown here is derived from an EMBL/GenBank/DDBJ whole genome shotgun (WGS) entry which is preliminary data.</text>
</comment>
<dbReference type="InterPro" id="IPR003760">
    <property type="entry name" value="PnrA-like"/>
</dbReference>
<feature type="region of interest" description="Disordered" evidence="6">
    <location>
        <begin position="434"/>
        <end position="483"/>
    </location>
</feature>
<evidence type="ECO:0000256" key="2">
    <source>
        <dbReference type="ARBA" id="ARBA00022475"/>
    </source>
</evidence>
<evidence type="ECO:0000256" key="5">
    <source>
        <dbReference type="ARBA" id="ARBA00023288"/>
    </source>
</evidence>
<sequence>MKNKTKVKKITTALGIAGAASIAGATLASCGASLSYKSSVQLVVSNDSSTLADQSFSESSFNGIRDFYKKELMIDIPQANSSSISVNDGLWKRPGDTDDKRINTYRQIKNEGSLVAVATGFNQESALNKILDNTAYYNEFKDFGFIFVDGVISKTNGTNISAITFQTESAAFLTGIAAGVLVNKNSGFFKTVMVDGKETYGIGSFVGLALPSTVSFLNGFRLGAIFFNEYVQPKVKGFKKLSWISSNKTQNDGARDSLAADVSGSFSNIEQKATTITDGLLDNGASLVYPVAGPQTALSQSAILSKKEQHKAQLIGVDTAQENLATTQALQGAPGGKTIAFSTVKALDVAVYSTLKAIKDGKVYNGFYGYGWNNLASLANNGVSLSNAGLAYLPDLAKLFKDTEATVTAEAGGSVSADTGTNSSSMNMMMAEMNSSTRASTLRADPAAAGESSTGTGAATMSGDSGATAEATTTATTSNEPKQIESSALVTVTDSNKQSILEQYVKILAGTSTLFSSESDKTRWVIKGNELITFKTKIEADAKLLPVLTIEGNNNALSHASALLASSKQQATGELLNQSKKTFVFSKLR</sequence>
<evidence type="ECO:0000256" key="4">
    <source>
        <dbReference type="ARBA" id="ARBA00023136"/>
    </source>
</evidence>
<feature type="domain" description="ABC transporter substrate-binding protein PnrA-like" evidence="8">
    <location>
        <begin position="41"/>
        <end position="232"/>
    </location>
</feature>
<evidence type="ECO:0000256" key="7">
    <source>
        <dbReference type="SAM" id="SignalP"/>
    </source>
</evidence>
<organism evidence="9 10">
    <name type="scientific">Mycoplasma bradburyae</name>
    <dbReference type="NCBI Taxonomy" id="2963128"/>
    <lineage>
        <taxon>Bacteria</taxon>
        <taxon>Bacillati</taxon>
        <taxon>Mycoplasmatota</taxon>
        <taxon>Mollicutes</taxon>
        <taxon>Mycoplasmataceae</taxon>
        <taxon>Mycoplasma</taxon>
    </lineage>
</organism>
<evidence type="ECO:0000259" key="8">
    <source>
        <dbReference type="Pfam" id="PF02608"/>
    </source>
</evidence>
<dbReference type="PANTHER" id="PTHR34296:SF2">
    <property type="entry name" value="ABC TRANSPORTER GUANOSINE-BINDING PROTEIN NUPN"/>
    <property type="match status" value="1"/>
</dbReference>
<dbReference type="PROSITE" id="PS51257">
    <property type="entry name" value="PROKAR_LIPOPROTEIN"/>
    <property type="match status" value="1"/>
</dbReference>
<comment type="subcellular location">
    <subcellularLocation>
        <location evidence="1">Cell membrane</location>
    </subcellularLocation>
</comment>
<keyword evidence="3 7" id="KW-0732">Signal</keyword>
<dbReference type="InterPro" id="IPR050957">
    <property type="entry name" value="BMP_lipoprotein"/>
</dbReference>
<evidence type="ECO:0000256" key="6">
    <source>
        <dbReference type="SAM" id="MobiDB-lite"/>
    </source>
</evidence>
<evidence type="ECO:0000313" key="9">
    <source>
        <dbReference type="EMBL" id="MDC4183067.1"/>
    </source>
</evidence>
<accession>A0AAW6HMI1</accession>
<keyword evidence="5" id="KW-0449">Lipoprotein</keyword>
<dbReference type="AlphaFoldDB" id="A0AAW6HMI1"/>
<dbReference type="Gene3D" id="3.40.50.2300">
    <property type="match status" value="2"/>
</dbReference>
<dbReference type="Proteomes" id="UP001216384">
    <property type="component" value="Unassembled WGS sequence"/>
</dbReference>